<keyword evidence="3" id="KW-1185">Reference proteome</keyword>
<gene>
    <name evidence="2" type="ORF">RRG08_013295</name>
</gene>
<proteinExistence type="predicted"/>
<protein>
    <submittedName>
        <fullName evidence="2">Uncharacterized protein</fullName>
    </submittedName>
</protein>
<feature type="region of interest" description="Disordered" evidence="1">
    <location>
        <begin position="1"/>
        <end position="28"/>
    </location>
</feature>
<dbReference type="EMBL" id="JAWDGP010001032">
    <property type="protein sequence ID" value="KAK3795570.1"/>
    <property type="molecule type" value="Genomic_DNA"/>
</dbReference>
<evidence type="ECO:0000313" key="2">
    <source>
        <dbReference type="EMBL" id="KAK3795570.1"/>
    </source>
</evidence>
<reference evidence="2" key="1">
    <citation type="journal article" date="2023" name="G3 (Bethesda)">
        <title>A reference genome for the long-term kleptoplast-retaining sea slug Elysia crispata morphotype clarki.</title>
        <authorList>
            <person name="Eastman K.E."/>
            <person name="Pendleton A.L."/>
            <person name="Shaikh M.A."/>
            <person name="Suttiyut T."/>
            <person name="Ogas R."/>
            <person name="Tomko P."/>
            <person name="Gavelis G."/>
            <person name="Widhalm J.R."/>
            <person name="Wisecaver J.H."/>
        </authorList>
    </citation>
    <scope>NUCLEOTIDE SEQUENCE</scope>
    <source>
        <strain evidence="2">ECLA1</strain>
    </source>
</reference>
<organism evidence="2 3">
    <name type="scientific">Elysia crispata</name>
    <name type="common">lettuce slug</name>
    <dbReference type="NCBI Taxonomy" id="231223"/>
    <lineage>
        <taxon>Eukaryota</taxon>
        <taxon>Metazoa</taxon>
        <taxon>Spiralia</taxon>
        <taxon>Lophotrochozoa</taxon>
        <taxon>Mollusca</taxon>
        <taxon>Gastropoda</taxon>
        <taxon>Heterobranchia</taxon>
        <taxon>Euthyneura</taxon>
        <taxon>Panpulmonata</taxon>
        <taxon>Sacoglossa</taxon>
        <taxon>Placobranchoidea</taxon>
        <taxon>Plakobranchidae</taxon>
        <taxon>Elysia</taxon>
    </lineage>
</organism>
<accession>A0AAE1E6P2</accession>
<comment type="caution">
    <text evidence="2">The sequence shown here is derived from an EMBL/GenBank/DDBJ whole genome shotgun (WGS) entry which is preliminary data.</text>
</comment>
<name>A0AAE1E6P2_9GAST</name>
<dbReference type="Proteomes" id="UP001283361">
    <property type="component" value="Unassembled WGS sequence"/>
</dbReference>
<dbReference type="AlphaFoldDB" id="A0AAE1E6P2"/>
<evidence type="ECO:0000313" key="3">
    <source>
        <dbReference type="Proteomes" id="UP001283361"/>
    </source>
</evidence>
<evidence type="ECO:0000256" key="1">
    <source>
        <dbReference type="SAM" id="MobiDB-lite"/>
    </source>
</evidence>
<sequence length="69" mass="7076">MLAADTKSLRGGQPKPIPKKSGLASKEHGAKSLSMSAFFPVVSISSRSAAAAAEAMVINSGPYYVQSPP</sequence>